<feature type="domain" description="Sigma-54 factor interaction" evidence="1">
    <location>
        <begin position="147"/>
        <end position="278"/>
    </location>
</feature>
<sequence>MADLTQIHNASMALAGVQLSGAIPDAAHKITYRIYQRPFPPAGAQVRPAFDPQFGALLVREQRVAGKAVIEAVLTAFRAAFPMVALADDEATFAYTDIPADIEANWFWDGANPAQQPATTTPFLLGVAPGGLWAIADTMSREVAIAMLSIACFATTKAATDNNGTAFTVKRPLALQKVIGEESGFLTNAADQISAATCKLIYDSFSRSAPARRALLRVLSDWAMSPSGTDREIIAGQYRILRGHGLAHIERSLAMSSGFGADLYREIPVLRLELPALKAAAIEFLRLTPAQRYYHKAIHQSAMLIVSRGSLDMHNYAAIRVERTRKASAANIAIPELANDVKDAIDEGLRRLGLLV</sequence>
<accession>A0A6C0X4K5</accession>
<organism evidence="2 3">
    <name type="scientific">Apple virus B</name>
    <dbReference type="NCBI Taxonomy" id="2709746"/>
    <lineage>
        <taxon>Viruses</taxon>
        <taxon>Riboviria</taxon>
        <taxon>Orthornavirae</taxon>
        <taxon>Negarnaviricota</taxon>
        <taxon>Haploviricotina</taxon>
        <taxon>Monjiviricetes</taxon>
        <taxon>Mononegavirales</taxon>
        <taxon>Mymonaviridae</taxon>
        <taxon>Rhizomonavirus</taxon>
        <taxon>Rhizomonavirus mali</taxon>
    </lineage>
</organism>
<dbReference type="GeneID" id="80536598"/>
<dbReference type="GO" id="GO:0005524">
    <property type="term" value="F:ATP binding"/>
    <property type="evidence" value="ECO:0007669"/>
    <property type="project" value="InterPro"/>
</dbReference>
<keyword evidence="3" id="KW-1185">Reference proteome</keyword>
<evidence type="ECO:0000313" key="2">
    <source>
        <dbReference type="EMBL" id="QIC52848.1"/>
    </source>
</evidence>
<reference evidence="2" key="1">
    <citation type="submission" date="2019-08" db="EMBL/GenBank/DDBJ databases">
        <authorList>
            <person name="Wright A.A."/>
            <person name="Harper S."/>
        </authorList>
    </citation>
    <scope>NUCLEOTIDE SEQUENCE</scope>
    <source>
        <strain evidence="2">WA1</strain>
    </source>
</reference>
<protein>
    <recommendedName>
        <fullName evidence="1">Sigma-54 factor interaction domain-containing protein</fullName>
    </recommendedName>
</protein>
<name>A0A6C0X4K5_9MONO</name>
<dbReference type="PROSITE" id="PS50045">
    <property type="entry name" value="SIGMA54_INTERACT_4"/>
    <property type="match status" value="1"/>
</dbReference>
<dbReference type="KEGG" id="vg:80536598"/>
<evidence type="ECO:0000313" key="3">
    <source>
        <dbReference type="Proteomes" id="UP000682787"/>
    </source>
</evidence>
<proteinExistence type="predicted"/>
<dbReference type="Proteomes" id="UP000682787">
    <property type="component" value="Segment"/>
</dbReference>
<dbReference type="EMBL" id="MN386971">
    <property type="protein sequence ID" value="QIC52848.1"/>
    <property type="molecule type" value="Genomic_RNA"/>
</dbReference>
<evidence type="ECO:0000259" key="1">
    <source>
        <dbReference type="PROSITE" id="PS50045"/>
    </source>
</evidence>
<dbReference type="GO" id="GO:0006355">
    <property type="term" value="P:regulation of DNA-templated transcription"/>
    <property type="evidence" value="ECO:0007669"/>
    <property type="project" value="InterPro"/>
</dbReference>
<dbReference type="InterPro" id="IPR002078">
    <property type="entry name" value="Sigma_54_int"/>
</dbReference>
<dbReference type="RefSeq" id="YP_010798412.1">
    <property type="nucleotide sequence ID" value="NC_076445.1"/>
</dbReference>